<dbReference type="AlphaFoldDB" id="A0AA85A168"/>
<evidence type="ECO:0000256" key="4">
    <source>
        <dbReference type="ARBA" id="ARBA00022837"/>
    </source>
</evidence>
<feature type="domain" description="Cadherin" evidence="11">
    <location>
        <begin position="446"/>
        <end position="580"/>
    </location>
</feature>
<keyword evidence="4 9" id="KW-0106">Calcium</keyword>
<dbReference type="InterPro" id="IPR050174">
    <property type="entry name" value="Protocadherin/Cadherin-CA"/>
</dbReference>
<evidence type="ECO:0000259" key="11">
    <source>
        <dbReference type="PROSITE" id="PS50268"/>
    </source>
</evidence>
<protein>
    <recommendedName>
        <fullName evidence="11">Cadherin domain-containing protein</fullName>
    </recommendedName>
</protein>
<feature type="domain" description="Cadherin" evidence="11">
    <location>
        <begin position="581"/>
        <end position="690"/>
    </location>
</feature>
<evidence type="ECO:0000256" key="6">
    <source>
        <dbReference type="ARBA" id="ARBA00022989"/>
    </source>
</evidence>
<evidence type="ECO:0000256" key="8">
    <source>
        <dbReference type="ARBA" id="ARBA00023180"/>
    </source>
</evidence>
<dbReference type="SMART" id="SM00112">
    <property type="entry name" value="CA"/>
    <property type="match status" value="6"/>
</dbReference>
<keyword evidence="8" id="KW-0325">Glycoprotein</keyword>
<evidence type="ECO:0000256" key="1">
    <source>
        <dbReference type="ARBA" id="ARBA00004167"/>
    </source>
</evidence>
<dbReference type="PRINTS" id="PR00205">
    <property type="entry name" value="CADHERIN"/>
</dbReference>
<evidence type="ECO:0000256" key="2">
    <source>
        <dbReference type="ARBA" id="ARBA00022692"/>
    </source>
</evidence>
<dbReference type="InterPro" id="IPR020894">
    <property type="entry name" value="Cadherin_CS"/>
</dbReference>
<dbReference type="FunFam" id="2.60.40.60:FF:000015">
    <property type="entry name" value="FAT atypical cadherin 1"/>
    <property type="match status" value="1"/>
</dbReference>
<dbReference type="InterPro" id="IPR002126">
    <property type="entry name" value="Cadherin-like_dom"/>
</dbReference>
<feature type="domain" description="Cadherin" evidence="11">
    <location>
        <begin position="864"/>
        <end position="994"/>
    </location>
</feature>
<sequence length="1169" mass="134853">MTNLPYILISLFVHIKPAYLLLTAQFTILEELPIKTIIGNLASKLPATLHLDKQQLRFRIITSEYSRYFSVNVTTGLIQINQRLDHENICPKTLFHTNSNIHDAVTNFDSLCQITLNVNILRVMNSGVDIVEVIHLIITIKDIDDNVCEFLPANKQEMYVMEGLLDQRNMIKVPINQLVDLDLGPGNGIHRSSIKLKFDQKFNVSLNEIFDLMITNTSSKVSPYALSLLIKQSLDYESIQEFSMTIVASSSMEKPKSTITTRDFIGYPEDLNGERNECFLNVIVHVIDVNDHPPTFLQKNVHLSILENTETNKPIYTPEARDLDAGPIHSQLIFELSFRNSPYITSHFYINPQNGSLFLKQPLDYKERPKLNILITVRNPRTEEIDNKTVNNNLTHEVFDRHYYYKSLVNNMDSSMIDNLLYDTMELFIQVIDVNNHKPVISAYTPNGSHELTIQEHLPASIFPVDFALVSVTDDDSGRNGQVKCELDRNSSDFFKLTLIGYESNGDKLMVDNYEMNQLSDLQTNDLIIYKMSAVVSFDREKNATVYATIKCTDLGSNPLTTEYVAQIHIADINDNEPKFSKTNEYIKVMEDSDPLRAEINYYIMQVNATDEDIGKNAEIIYYIVENSIQNIIKINKTNGIIQTTGQLDREINNSLNFTVIAKDLGEISKSNSLYIHIIVEDYNDEYPEFDKKLYEYSIYENSIQDYYIDTIIVIDKDINMNSQLIFDLNYEKDNQLNYLNKDYYYYSNDNQLRYSSLKKFIPFKITSNYLNHQHKYELNLFINGKIDREELIRLNQRQLITIDNQYMNNDRNDHHHNTSNELSRYKLMLTAQDSGIPRRISSVLIYINVIDVNDEAPMFINPIQDDIIYTISVNEMPGYQILKFEANDPDEGLNSEIKYSLIESIQENPDTGNGSSSTCKNLNRKSIIGQNQSCNLLEYLYLNQTTGSLFLSKKLPNHLSNLTCRLCVVASDMGISSLHSTRYFCLHLMDNNELSQLEWISSQTNNNNKYSLIYIYTITGAISISLVLSIVFLCIACTVWKYPKLKLKSNIIKETMSSNDNQISKIHCVAEKLTNKEKYNTIICTENEWANMNFNQITTNQSLYFDKNDYNQYLVENQYPHNSLNEIIFESFQSNDNYSNNNLSKKLPNEQNIYLNPNYTLTYSSLTS</sequence>
<feature type="domain" description="Cadherin" evidence="11">
    <location>
        <begin position="691"/>
        <end position="860"/>
    </location>
</feature>
<feature type="domain" description="Cadherin" evidence="11">
    <location>
        <begin position="20"/>
        <end position="154"/>
    </location>
</feature>
<evidence type="ECO:0000256" key="3">
    <source>
        <dbReference type="ARBA" id="ARBA00022737"/>
    </source>
</evidence>
<feature type="domain" description="Cadherin" evidence="11">
    <location>
        <begin position="179"/>
        <end position="296"/>
    </location>
</feature>
<feature type="transmembrane region" description="Helical" evidence="10">
    <location>
        <begin position="1014"/>
        <end position="1041"/>
    </location>
</feature>
<proteinExistence type="predicted"/>
<evidence type="ECO:0000313" key="12">
    <source>
        <dbReference type="Proteomes" id="UP000050790"/>
    </source>
</evidence>
<accession>A0AA85A168</accession>
<keyword evidence="5" id="KW-0130">Cell adhesion</keyword>
<feature type="domain" description="Cadherin" evidence="11">
    <location>
        <begin position="297"/>
        <end position="441"/>
    </location>
</feature>
<reference evidence="13" key="1">
    <citation type="submission" date="2023-11" db="UniProtKB">
        <authorList>
            <consortium name="WormBaseParasite"/>
        </authorList>
    </citation>
    <scope>IDENTIFICATION</scope>
</reference>
<dbReference type="Pfam" id="PF08266">
    <property type="entry name" value="Cadherin_2"/>
    <property type="match status" value="1"/>
</dbReference>
<evidence type="ECO:0000256" key="7">
    <source>
        <dbReference type="ARBA" id="ARBA00023136"/>
    </source>
</evidence>
<evidence type="ECO:0000256" key="9">
    <source>
        <dbReference type="PROSITE-ProRule" id="PRU00043"/>
    </source>
</evidence>
<dbReference type="SUPFAM" id="SSF49313">
    <property type="entry name" value="Cadherin-like"/>
    <property type="match status" value="6"/>
</dbReference>
<dbReference type="GO" id="GO:0005509">
    <property type="term" value="F:calcium ion binding"/>
    <property type="evidence" value="ECO:0007669"/>
    <property type="project" value="UniProtKB-UniRule"/>
</dbReference>
<comment type="subcellular location">
    <subcellularLocation>
        <location evidence="1">Membrane</location>
        <topology evidence="1">Single-pass membrane protein</topology>
    </subcellularLocation>
</comment>
<evidence type="ECO:0000256" key="10">
    <source>
        <dbReference type="SAM" id="Phobius"/>
    </source>
</evidence>
<dbReference type="CDD" id="cd11304">
    <property type="entry name" value="Cadherin_repeat"/>
    <property type="match status" value="7"/>
</dbReference>
<dbReference type="PANTHER" id="PTHR24028:SF146">
    <property type="entry name" value="CADHERIN 96CB, ISOFORM D-RELATED"/>
    <property type="match status" value="1"/>
</dbReference>
<dbReference type="PANTHER" id="PTHR24028">
    <property type="entry name" value="CADHERIN-87A"/>
    <property type="match status" value="1"/>
</dbReference>
<keyword evidence="7 10" id="KW-0472">Membrane</keyword>
<dbReference type="PROSITE" id="PS00232">
    <property type="entry name" value="CADHERIN_1"/>
    <property type="match status" value="2"/>
</dbReference>
<dbReference type="GO" id="GO:0005886">
    <property type="term" value="C:plasma membrane"/>
    <property type="evidence" value="ECO:0007669"/>
    <property type="project" value="InterPro"/>
</dbReference>
<dbReference type="GO" id="GO:0007156">
    <property type="term" value="P:homophilic cell adhesion via plasma membrane adhesion molecules"/>
    <property type="evidence" value="ECO:0007669"/>
    <property type="project" value="InterPro"/>
</dbReference>
<name>A0AA85A168_9TREM</name>
<dbReference type="Gene3D" id="2.60.40.60">
    <property type="entry name" value="Cadherins"/>
    <property type="match status" value="7"/>
</dbReference>
<dbReference type="WBParaSite" id="SMRG1_59310.1">
    <property type="protein sequence ID" value="SMRG1_59310.1"/>
    <property type="gene ID" value="SMRG1_59310"/>
</dbReference>
<evidence type="ECO:0000256" key="5">
    <source>
        <dbReference type="ARBA" id="ARBA00022889"/>
    </source>
</evidence>
<organism evidence="12 13">
    <name type="scientific">Schistosoma margrebowiei</name>
    <dbReference type="NCBI Taxonomy" id="48269"/>
    <lineage>
        <taxon>Eukaryota</taxon>
        <taxon>Metazoa</taxon>
        <taxon>Spiralia</taxon>
        <taxon>Lophotrochozoa</taxon>
        <taxon>Platyhelminthes</taxon>
        <taxon>Trematoda</taxon>
        <taxon>Digenea</taxon>
        <taxon>Strigeidida</taxon>
        <taxon>Schistosomatoidea</taxon>
        <taxon>Schistosomatidae</taxon>
        <taxon>Schistosoma</taxon>
    </lineage>
</organism>
<dbReference type="Proteomes" id="UP000050790">
    <property type="component" value="Unassembled WGS sequence"/>
</dbReference>
<evidence type="ECO:0000313" key="13">
    <source>
        <dbReference type="WBParaSite" id="SMRG1_59310.1"/>
    </source>
</evidence>
<dbReference type="InterPro" id="IPR015919">
    <property type="entry name" value="Cadherin-like_sf"/>
</dbReference>
<dbReference type="PROSITE" id="PS50268">
    <property type="entry name" value="CADHERIN_2"/>
    <property type="match status" value="7"/>
</dbReference>
<dbReference type="Pfam" id="PF00028">
    <property type="entry name" value="Cadherin"/>
    <property type="match status" value="2"/>
</dbReference>
<keyword evidence="2 10" id="KW-0812">Transmembrane</keyword>
<keyword evidence="3" id="KW-0677">Repeat</keyword>
<keyword evidence="6 10" id="KW-1133">Transmembrane helix</keyword>
<dbReference type="InterPro" id="IPR013164">
    <property type="entry name" value="Cadherin_N"/>
</dbReference>